<gene>
    <name evidence="14" type="ORF">JCM15548_1307</name>
</gene>
<organism evidence="14 15">
    <name type="scientific">Geofilum rubicundum JCM 15548</name>
    <dbReference type="NCBI Taxonomy" id="1236989"/>
    <lineage>
        <taxon>Bacteria</taxon>
        <taxon>Pseudomonadati</taxon>
        <taxon>Bacteroidota</taxon>
        <taxon>Bacteroidia</taxon>
        <taxon>Marinilabiliales</taxon>
        <taxon>Marinilabiliaceae</taxon>
        <taxon>Geofilum</taxon>
    </lineage>
</organism>
<dbReference type="InterPro" id="IPR016136">
    <property type="entry name" value="DNA_helicase_N/primase_C"/>
</dbReference>
<dbReference type="GO" id="GO:0005524">
    <property type="term" value="F:ATP binding"/>
    <property type="evidence" value="ECO:0007669"/>
    <property type="project" value="UniProtKB-KW"/>
</dbReference>
<keyword evidence="2" id="KW-0639">Primosome</keyword>
<dbReference type="Pfam" id="PF03796">
    <property type="entry name" value="DnaB_C"/>
    <property type="match status" value="1"/>
</dbReference>
<dbReference type="GO" id="GO:0043139">
    <property type="term" value="F:5'-3' DNA helicase activity"/>
    <property type="evidence" value="ECO:0007669"/>
    <property type="project" value="UniProtKB-EC"/>
</dbReference>
<sequence>MAEKRYNNTRKKADPVDLGVGKMPPQALELEEAVLGAMLLEKDAFINVSEILKSDCFYKEAHQHIFEAITNLFSREQPVDILTVTEELRRMSKLDEVGGAFYITQLTGRVASAAHIEYHSRIIYQKFLQREMIRISGVIQTKAFDDTEDVNDLLEEAENSLFMLSQGSMKRDAVQINPVISEAIENIKKASQRTDGLSGVPSGFTELDRITSGWQASDMVVIAARPAMGKTAFVLSMARNMAVKYKQGVAVFSLEMANVQLVNRLIVSETELNADKIKNGRLEPYEWEQLDHKIKSLIDAPLFVMIRPDYPSLSCALKRDASKSNTISKSSSLTTFN</sequence>
<dbReference type="InterPro" id="IPR027417">
    <property type="entry name" value="P-loop_NTPase"/>
</dbReference>
<comment type="catalytic activity">
    <reaction evidence="12">
        <text>ATP + H2O = ADP + phosphate + H(+)</text>
        <dbReference type="Rhea" id="RHEA:13065"/>
        <dbReference type="ChEBI" id="CHEBI:15377"/>
        <dbReference type="ChEBI" id="CHEBI:15378"/>
        <dbReference type="ChEBI" id="CHEBI:30616"/>
        <dbReference type="ChEBI" id="CHEBI:43474"/>
        <dbReference type="ChEBI" id="CHEBI:456216"/>
        <dbReference type="EC" id="5.6.2.3"/>
    </reaction>
</comment>
<dbReference type="PANTHER" id="PTHR30153">
    <property type="entry name" value="REPLICATIVE DNA HELICASE DNAB"/>
    <property type="match status" value="1"/>
</dbReference>
<dbReference type="Proteomes" id="UP000032900">
    <property type="component" value="Unassembled WGS sequence"/>
</dbReference>
<dbReference type="GO" id="GO:0006269">
    <property type="term" value="P:DNA replication, synthesis of primer"/>
    <property type="evidence" value="ECO:0007669"/>
    <property type="project" value="UniProtKB-KW"/>
</dbReference>
<evidence type="ECO:0000256" key="10">
    <source>
        <dbReference type="ARBA" id="ARBA00044932"/>
    </source>
</evidence>
<name>A0A0E9LRL7_9BACT</name>
<dbReference type="Pfam" id="PF00772">
    <property type="entry name" value="DnaB"/>
    <property type="match status" value="1"/>
</dbReference>
<comment type="function">
    <text evidence="10">The main replicative DNA helicase, it participates in initiation and elongation during chromosome replication. Travels ahead of the DNA replisome, separating dsDNA into templates for DNA synthesis. A processive ATP-dependent 5'-3' DNA helicase it has DNA-dependent ATPase activity.</text>
</comment>
<comment type="caution">
    <text evidence="14">The sequence shown here is derived from an EMBL/GenBank/DDBJ whole genome shotgun (WGS) entry which is preliminary data.</text>
</comment>
<dbReference type="STRING" id="1236989.JCM15548_1307"/>
<evidence type="ECO:0000256" key="8">
    <source>
        <dbReference type="ARBA" id="ARBA00023125"/>
    </source>
</evidence>
<dbReference type="InterPro" id="IPR007693">
    <property type="entry name" value="DNA_helicase_DnaB-like_N"/>
</dbReference>
<proteinExistence type="inferred from homology"/>
<evidence type="ECO:0000259" key="13">
    <source>
        <dbReference type="PROSITE" id="PS51199"/>
    </source>
</evidence>
<dbReference type="PANTHER" id="PTHR30153:SF2">
    <property type="entry name" value="REPLICATIVE DNA HELICASE"/>
    <property type="match status" value="1"/>
</dbReference>
<evidence type="ECO:0000313" key="14">
    <source>
        <dbReference type="EMBL" id="GAO28242.1"/>
    </source>
</evidence>
<keyword evidence="6 14" id="KW-0347">Helicase</keyword>
<dbReference type="InterPro" id="IPR036185">
    <property type="entry name" value="DNA_heli_DnaB-like_N_sf"/>
</dbReference>
<evidence type="ECO:0000313" key="15">
    <source>
        <dbReference type="Proteomes" id="UP000032900"/>
    </source>
</evidence>
<dbReference type="FunFam" id="1.10.860.10:FF:000001">
    <property type="entry name" value="Replicative DNA helicase"/>
    <property type="match status" value="1"/>
</dbReference>
<dbReference type="GO" id="GO:1990077">
    <property type="term" value="C:primosome complex"/>
    <property type="evidence" value="ECO:0007669"/>
    <property type="project" value="UniProtKB-KW"/>
</dbReference>
<keyword evidence="8" id="KW-0238">DNA-binding</keyword>
<evidence type="ECO:0000256" key="9">
    <source>
        <dbReference type="ARBA" id="ARBA00023235"/>
    </source>
</evidence>
<dbReference type="EMBL" id="BAZW01000001">
    <property type="protein sequence ID" value="GAO28242.1"/>
    <property type="molecule type" value="Genomic_DNA"/>
</dbReference>
<dbReference type="GO" id="GO:0003677">
    <property type="term" value="F:DNA binding"/>
    <property type="evidence" value="ECO:0007669"/>
    <property type="project" value="UniProtKB-KW"/>
</dbReference>
<evidence type="ECO:0000256" key="12">
    <source>
        <dbReference type="ARBA" id="ARBA00048954"/>
    </source>
</evidence>
<keyword evidence="5" id="KW-0378">Hydrolase</keyword>
<dbReference type="PROSITE" id="PS51199">
    <property type="entry name" value="SF4_HELICASE"/>
    <property type="match status" value="1"/>
</dbReference>
<reference evidence="14 15" key="1">
    <citation type="journal article" date="2015" name="Microbes Environ.">
        <title>Distribution and evolution of nitrogen fixation genes in the phylum bacteroidetes.</title>
        <authorList>
            <person name="Inoue J."/>
            <person name="Oshima K."/>
            <person name="Suda W."/>
            <person name="Sakamoto M."/>
            <person name="Iino T."/>
            <person name="Noda S."/>
            <person name="Hongoh Y."/>
            <person name="Hattori M."/>
            <person name="Ohkuma M."/>
        </authorList>
    </citation>
    <scope>NUCLEOTIDE SEQUENCE [LARGE SCALE GENOMIC DNA]</scope>
    <source>
        <strain evidence="14">JCM 15548</strain>
    </source>
</reference>
<evidence type="ECO:0000256" key="4">
    <source>
        <dbReference type="ARBA" id="ARBA00022741"/>
    </source>
</evidence>
<dbReference type="SUPFAM" id="SSF52540">
    <property type="entry name" value="P-loop containing nucleoside triphosphate hydrolases"/>
    <property type="match status" value="1"/>
</dbReference>
<keyword evidence="9" id="KW-0413">Isomerase</keyword>
<evidence type="ECO:0000256" key="3">
    <source>
        <dbReference type="ARBA" id="ARBA00022705"/>
    </source>
</evidence>
<dbReference type="GO" id="GO:0005829">
    <property type="term" value="C:cytosol"/>
    <property type="evidence" value="ECO:0007669"/>
    <property type="project" value="TreeGrafter"/>
</dbReference>
<keyword evidence="3" id="KW-0235">DNA replication</keyword>
<dbReference type="InterPro" id="IPR007694">
    <property type="entry name" value="DNA_helicase_DnaB-like_C"/>
</dbReference>
<accession>A0A0E9LRL7</accession>
<evidence type="ECO:0000256" key="2">
    <source>
        <dbReference type="ARBA" id="ARBA00022515"/>
    </source>
</evidence>
<dbReference type="Gene3D" id="3.40.50.300">
    <property type="entry name" value="P-loop containing nucleotide triphosphate hydrolases"/>
    <property type="match status" value="1"/>
</dbReference>
<dbReference type="GO" id="GO:0016787">
    <property type="term" value="F:hydrolase activity"/>
    <property type="evidence" value="ECO:0007669"/>
    <property type="project" value="UniProtKB-KW"/>
</dbReference>
<protein>
    <recommendedName>
        <fullName evidence="11">DNA 5'-3' helicase</fullName>
        <ecNumber evidence="11">5.6.2.3</ecNumber>
    </recommendedName>
</protein>
<evidence type="ECO:0000256" key="11">
    <source>
        <dbReference type="ARBA" id="ARBA00044969"/>
    </source>
</evidence>
<dbReference type="AlphaFoldDB" id="A0A0E9LRL7"/>
<dbReference type="Gene3D" id="1.10.860.10">
    <property type="entry name" value="DNAb Helicase, Chain A"/>
    <property type="match status" value="1"/>
</dbReference>
<evidence type="ECO:0000256" key="5">
    <source>
        <dbReference type="ARBA" id="ARBA00022801"/>
    </source>
</evidence>
<evidence type="ECO:0000256" key="7">
    <source>
        <dbReference type="ARBA" id="ARBA00022840"/>
    </source>
</evidence>
<evidence type="ECO:0000256" key="6">
    <source>
        <dbReference type="ARBA" id="ARBA00022806"/>
    </source>
</evidence>
<dbReference type="EC" id="5.6.2.3" evidence="11"/>
<keyword evidence="7" id="KW-0067">ATP-binding</keyword>
<evidence type="ECO:0000256" key="1">
    <source>
        <dbReference type="ARBA" id="ARBA00008428"/>
    </source>
</evidence>
<keyword evidence="4" id="KW-0547">Nucleotide-binding</keyword>
<dbReference type="SUPFAM" id="SSF48024">
    <property type="entry name" value="N-terminal domain of DnaB helicase"/>
    <property type="match status" value="1"/>
</dbReference>
<keyword evidence="15" id="KW-1185">Reference proteome</keyword>
<comment type="similarity">
    <text evidence="1">Belongs to the helicase family. DnaB subfamily.</text>
</comment>
<feature type="domain" description="SF4 helicase" evidence="13">
    <location>
        <begin position="193"/>
        <end position="337"/>
    </location>
</feature>